<dbReference type="Gene3D" id="3.40.50.1820">
    <property type="entry name" value="alpha/beta hydrolase"/>
    <property type="match status" value="1"/>
</dbReference>
<dbReference type="Pfam" id="PF06821">
    <property type="entry name" value="Ser_hydrolase"/>
    <property type="match status" value="1"/>
</dbReference>
<evidence type="ECO:0000313" key="1">
    <source>
        <dbReference type="EMBL" id="MCC4309181.1"/>
    </source>
</evidence>
<evidence type="ECO:0000313" key="2">
    <source>
        <dbReference type="Proteomes" id="UP001108027"/>
    </source>
</evidence>
<organism evidence="1 2">
    <name type="scientific">Alloalcanivorax marinus</name>
    <dbReference type="NCBI Taxonomy" id="1177169"/>
    <lineage>
        <taxon>Bacteria</taxon>
        <taxon>Pseudomonadati</taxon>
        <taxon>Pseudomonadota</taxon>
        <taxon>Gammaproteobacteria</taxon>
        <taxon>Oceanospirillales</taxon>
        <taxon>Alcanivoracaceae</taxon>
        <taxon>Alloalcanivorax</taxon>
    </lineage>
</organism>
<sequence>MSVVLSTPAARALPATAPRPVKDDAPFQGLLVPGLHGSDERHWQSRWRQHMPWLHELKMEDWQRPDPALWESALERALAPLPEPAVLIAHSFGCLACAGYAARRPDRVAGLLLVAPACPEPLTLDDPSGPLPVPARVIASTTDPWMTLDDSRALARRWGAAFRNGGDLGHINTASGIGEWRQGLEDLRWLLTQRTGHA</sequence>
<keyword evidence="1" id="KW-0378">Hydrolase</keyword>
<dbReference type="InterPro" id="IPR010662">
    <property type="entry name" value="RBBP9/YdeN"/>
</dbReference>
<dbReference type="InterPro" id="IPR029058">
    <property type="entry name" value="AB_hydrolase_fold"/>
</dbReference>
<name>A0A9Q3YNX3_9GAMM</name>
<dbReference type="RefSeq" id="WP_228234104.1">
    <property type="nucleotide sequence ID" value="NZ_JAJGNA010000013.1"/>
</dbReference>
<dbReference type="SUPFAM" id="SSF53474">
    <property type="entry name" value="alpha/beta-Hydrolases"/>
    <property type="match status" value="1"/>
</dbReference>
<dbReference type="EMBL" id="JAJGNA010000013">
    <property type="protein sequence ID" value="MCC4309181.1"/>
    <property type="molecule type" value="Genomic_DNA"/>
</dbReference>
<keyword evidence="2" id="KW-1185">Reference proteome</keyword>
<dbReference type="AlphaFoldDB" id="A0A9Q3YNX3"/>
<accession>A0A9Q3YNX3</accession>
<protein>
    <submittedName>
        <fullName evidence="1">Alpha/beta fold hydrolase</fullName>
    </submittedName>
</protein>
<reference evidence="1" key="1">
    <citation type="submission" date="2021-10" db="EMBL/GenBank/DDBJ databases">
        <title>The diversity and Nitrogen Metabolism of Culturable Nitrate-Utilizing Bacteria Within the Oxygen Minimum Zone of the Changjiang (Yangtze River)Estuary.</title>
        <authorList>
            <person name="Zhang D."/>
            <person name="Zheng J."/>
            <person name="Liu S."/>
            <person name="He W."/>
        </authorList>
    </citation>
    <scope>NUCLEOTIDE SEQUENCE</scope>
    <source>
        <strain evidence="1">FXH-223</strain>
    </source>
</reference>
<comment type="caution">
    <text evidence="1">The sequence shown here is derived from an EMBL/GenBank/DDBJ whole genome shotgun (WGS) entry which is preliminary data.</text>
</comment>
<dbReference type="GO" id="GO:0016787">
    <property type="term" value="F:hydrolase activity"/>
    <property type="evidence" value="ECO:0007669"/>
    <property type="project" value="UniProtKB-KW"/>
</dbReference>
<gene>
    <name evidence="1" type="ORF">LL252_11415</name>
</gene>
<proteinExistence type="predicted"/>
<dbReference type="Proteomes" id="UP001108027">
    <property type="component" value="Unassembled WGS sequence"/>
</dbReference>